<dbReference type="EMBL" id="JACGWL010000007">
    <property type="protein sequence ID" value="KAK4399582.1"/>
    <property type="molecule type" value="Genomic_DNA"/>
</dbReference>
<comment type="caution">
    <text evidence="2">The sequence shown here is derived from an EMBL/GenBank/DDBJ whole genome shotgun (WGS) entry which is preliminary data.</text>
</comment>
<sequence length="331" mass="37067">MQIRLFWKLATASHENCESYLNPLFDSLIPFYISTLGGNTDTTWVLGIATYPIGTAYVMGVSGVLQPHPPPMAVSSLFYHRCPSLRLSYLPFSSTKAVRKHDSGRISGLVFVNKEDTSFTSTPLPTQNETEQAADPDPQDLEYVSQIKTVLERLRKNRDMLFNEVKLTVMIEDPRDVERRRLLGIDDENAPTRDDLAAALVQVNEGQIPENRAALQMLAEEMLQWPNLEVVASLSSFRFWETMQVIQASLVLIPFGVKVYAELSESAFNEKDALVCFNKNFDLTKRYPYPILTPIIGTGRDFSTTAAEIEDAETSDVEVPPAVVGSSFPTY</sequence>
<feature type="region of interest" description="Disordered" evidence="1">
    <location>
        <begin position="118"/>
        <end position="137"/>
    </location>
</feature>
<name>A0AAE1WUU1_9LAMI</name>
<evidence type="ECO:0000256" key="1">
    <source>
        <dbReference type="SAM" id="MobiDB-lite"/>
    </source>
</evidence>
<dbReference type="PANTHER" id="PTHR33672">
    <property type="entry name" value="YCF3-INTERACTING PROTEIN 1, CHLOROPLASTIC"/>
    <property type="match status" value="1"/>
</dbReference>
<dbReference type="InterPro" id="IPR040340">
    <property type="entry name" value="CEST/Y3IP1"/>
</dbReference>
<keyword evidence="3" id="KW-1185">Reference proteome</keyword>
<dbReference type="GO" id="GO:0048564">
    <property type="term" value="P:photosystem I assembly"/>
    <property type="evidence" value="ECO:0007669"/>
    <property type="project" value="InterPro"/>
</dbReference>
<reference evidence="2" key="2">
    <citation type="journal article" date="2024" name="Plant">
        <title>Genomic evolution and insights into agronomic trait innovations of Sesamum species.</title>
        <authorList>
            <person name="Miao H."/>
            <person name="Wang L."/>
            <person name="Qu L."/>
            <person name="Liu H."/>
            <person name="Sun Y."/>
            <person name="Le M."/>
            <person name="Wang Q."/>
            <person name="Wei S."/>
            <person name="Zheng Y."/>
            <person name="Lin W."/>
            <person name="Duan Y."/>
            <person name="Cao H."/>
            <person name="Xiong S."/>
            <person name="Wang X."/>
            <person name="Wei L."/>
            <person name="Li C."/>
            <person name="Ma Q."/>
            <person name="Ju M."/>
            <person name="Zhao R."/>
            <person name="Li G."/>
            <person name="Mu C."/>
            <person name="Tian Q."/>
            <person name="Mei H."/>
            <person name="Zhang T."/>
            <person name="Gao T."/>
            <person name="Zhang H."/>
        </authorList>
    </citation>
    <scope>NUCLEOTIDE SEQUENCE</scope>
    <source>
        <strain evidence="2">K16</strain>
    </source>
</reference>
<evidence type="ECO:0000313" key="3">
    <source>
        <dbReference type="Proteomes" id="UP001289374"/>
    </source>
</evidence>
<dbReference type="Proteomes" id="UP001289374">
    <property type="component" value="Unassembled WGS sequence"/>
</dbReference>
<dbReference type="GO" id="GO:0009535">
    <property type="term" value="C:chloroplast thylakoid membrane"/>
    <property type="evidence" value="ECO:0007669"/>
    <property type="project" value="InterPro"/>
</dbReference>
<dbReference type="GO" id="GO:0080183">
    <property type="term" value="P:response to photooxidative stress"/>
    <property type="evidence" value="ECO:0007669"/>
    <property type="project" value="InterPro"/>
</dbReference>
<feature type="compositionally biased region" description="Polar residues" evidence="1">
    <location>
        <begin position="118"/>
        <end position="131"/>
    </location>
</feature>
<gene>
    <name evidence="2" type="ORF">Sango_1433700</name>
</gene>
<dbReference type="AlphaFoldDB" id="A0AAE1WUU1"/>
<reference evidence="2" key="1">
    <citation type="submission" date="2020-06" db="EMBL/GenBank/DDBJ databases">
        <authorList>
            <person name="Li T."/>
            <person name="Hu X."/>
            <person name="Zhang T."/>
            <person name="Song X."/>
            <person name="Zhang H."/>
            <person name="Dai N."/>
            <person name="Sheng W."/>
            <person name="Hou X."/>
            <person name="Wei L."/>
        </authorList>
    </citation>
    <scope>NUCLEOTIDE SEQUENCE</scope>
    <source>
        <strain evidence="2">K16</strain>
        <tissue evidence="2">Leaf</tissue>
    </source>
</reference>
<protein>
    <submittedName>
        <fullName evidence="2">Ycf3-interacting protein 1, chloroplastic</fullName>
    </submittedName>
</protein>
<evidence type="ECO:0000313" key="2">
    <source>
        <dbReference type="EMBL" id="KAK4399582.1"/>
    </source>
</evidence>
<proteinExistence type="predicted"/>
<accession>A0AAE1WUU1</accession>
<dbReference type="PANTHER" id="PTHR33672:SF3">
    <property type="entry name" value="YCF3-INTERACTING PROTEIN 1, CHLOROPLASTIC"/>
    <property type="match status" value="1"/>
</dbReference>
<organism evidence="2 3">
    <name type="scientific">Sesamum angolense</name>
    <dbReference type="NCBI Taxonomy" id="2727404"/>
    <lineage>
        <taxon>Eukaryota</taxon>
        <taxon>Viridiplantae</taxon>
        <taxon>Streptophyta</taxon>
        <taxon>Embryophyta</taxon>
        <taxon>Tracheophyta</taxon>
        <taxon>Spermatophyta</taxon>
        <taxon>Magnoliopsida</taxon>
        <taxon>eudicotyledons</taxon>
        <taxon>Gunneridae</taxon>
        <taxon>Pentapetalae</taxon>
        <taxon>asterids</taxon>
        <taxon>lamiids</taxon>
        <taxon>Lamiales</taxon>
        <taxon>Pedaliaceae</taxon>
        <taxon>Sesamum</taxon>
    </lineage>
</organism>